<dbReference type="GO" id="GO:0141040">
    <property type="term" value="F:very-long-chain 3-oxoacyl-CoA reductase activity"/>
    <property type="evidence" value="ECO:0007669"/>
    <property type="project" value="UniProtKB-EC"/>
</dbReference>
<evidence type="ECO:0000256" key="15">
    <source>
        <dbReference type="ARBA" id="ARBA00022955"/>
    </source>
</evidence>
<evidence type="ECO:0000256" key="9">
    <source>
        <dbReference type="ARBA" id="ARBA00022692"/>
    </source>
</evidence>
<dbReference type="EC" id="1.1.1.330" evidence="30"/>
<dbReference type="PROSITE" id="PS51471">
    <property type="entry name" value="FE2OG_OXY"/>
    <property type="match status" value="1"/>
</dbReference>
<comment type="catalytic activity">
    <reaction evidence="33">
        <text>17beta-estradiol + NADP(+) = estrone + NADPH + H(+)</text>
        <dbReference type="Rhea" id="RHEA:24616"/>
        <dbReference type="ChEBI" id="CHEBI:15378"/>
        <dbReference type="ChEBI" id="CHEBI:16469"/>
        <dbReference type="ChEBI" id="CHEBI:17263"/>
        <dbReference type="ChEBI" id="CHEBI:57783"/>
        <dbReference type="ChEBI" id="CHEBI:58349"/>
        <dbReference type="EC" id="1.1.1.62"/>
    </reaction>
</comment>
<evidence type="ECO:0000256" key="37">
    <source>
        <dbReference type="ARBA" id="ARBA00051165"/>
    </source>
</evidence>
<evidence type="ECO:0000256" key="35">
    <source>
        <dbReference type="ARBA" id="ARBA00050870"/>
    </source>
</evidence>
<keyword evidence="9 46" id="KW-0812">Transmembrane</keyword>
<keyword evidence="17 46" id="KW-1133">Transmembrane helix</keyword>
<evidence type="ECO:0000256" key="17">
    <source>
        <dbReference type="ARBA" id="ARBA00022989"/>
    </source>
</evidence>
<evidence type="ECO:0000256" key="46">
    <source>
        <dbReference type="SAM" id="Phobius"/>
    </source>
</evidence>
<evidence type="ECO:0000256" key="21">
    <source>
        <dbReference type="ARBA" id="ARBA00023098"/>
    </source>
</evidence>
<feature type="transmembrane region" description="Helical" evidence="46">
    <location>
        <begin position="38"/>
        <end position="58"/>
    </location>
</feature>
<organism evidence="48 49">
    <name type="scientific">Zosterops borbonicus</name>
    <dbReference type="NCBI Taxonomy" id="364589"/>
    <lineage>
        <taxon>Eukaryota</taxon>
        <taxon>Metazoa</taxon>
        <taxon>Chordata</taxon>
        <taxon>Craniata</taxon>
        <taxon>Vertebrata</taxon>
        <taxon>Euteleostomi</taxon>
        <taxon>Archelosauria</taxon>
        <taxon>Archosauria</taxon>
        <taxon>Dinosauria</taxon>
        <taxon>Saurischia</taxon>
        <taxon>Theropoda</taxon>
        <taxon>Coelurosauria</taxon>
        <taxon>Aves</taxon>
        <taxon>Neognathae</taxon>
        <taxon>Neoaves</taxon>
        <taxon>Telluraves</taxon>
        <taxon>Australaves</taxon>
        <taxon>Passeriformes</taxon>
        <taxon>Sylvioidea</taxon>
        <taxon>Zosteropidae</taxon>
        <taxon>Zosterops</taxon>
    </lineage>
</organism>
<dbReference type="EC" id="1.1.1.62" evidence="26"/>
<comment type="cofactor">
    <cofactor evidence="1">
        <name>Fe(2+)</name>
        <dbReference type="ChEBI" id="CHEBI:29033"/>
    </cofactor>
</comment>
<reference evidence="48" key="1">
    <citation type="submission" date="2019-04" db="EMBL/GenBank/DDBJ databases">
        <title>Genome assembly of Zosterops borbonicus 15179.</title>
        <authorList>
            <person name="Leroy T."/>
            <person name="Anselmetti Y."/>
            <person name="Tilak M.-K."/>
            <person name="Nabholz B."/>
        </authorList>
    </citation>
    <scope>NUCLEOTIDE SEQUENCE</scope>
    <source>
        <strain evidence="48">HGM_15179</strain>
        <tissue evidence="48">Muscle</tissue>
    </source>
</reference>
<evidence type="ECO:0000256" key="14">
    <source>
        <dbReference type="ARBA" id="ARBA00022857"/>
    </source>
</evidence>
<evidence type="ECO:0000256" key="6">
    <source>
        <dbReference type="ARBA" id="ARBA00007879"/>
    </source>
</evidence>
<comment type="subunit">
    <text evidence="41">Interacts with the ASCC complex composed of ASCC1, ASCC2 and ASCC3. Interacts directly with ASCC3, and is thereby recruited to the ASCC complex. Interacts with OTUD4; the interaction is direct. Interacts with USP7 and USP9X.</text>
</comment>
<dbReference type="InterPro" id="IPR037151">
    <property type="entry name" value="AlkB-like_sf"/>
</dbReference>
<evidence type="ECO:0000256" key="45">
    <source>
        <dbReference type="ARBA" id="ARBA00077988"/>
    </source>
</evidence>
<dbReference type="FunFam" id="3.40.50.720:FF:000137">
    <property type="entry name" value="Hydroxysteroid (17-beta) dehydrogenase 3"/>
    <property type="match status" value="1"/>
</dbReference>
<evidence type="ECO:0000256" key="36">
    <source>
        <dbReference type="ARBA" id="ARBA00051010"/>
    </source>
</evidence>
<evidence type="ECO:0000256" key="34">
    <source>
        <dbReference type="ARBA" id="ARBA00049509"/>
    </source>
</evidence>
<evidence type="ECO:0000256" key="7">
    <source>
        <dbReference type="ARBA" id="ARBA00022490"/>
    </source>
</evidence>
<dbReference type="SUPFAM" id="SSF51197">
    <property type="entry name" value="Clavaminate synthase-like"/>
    <property type="match status" value="1"/>
</dbReference>
<comment type="caution">
    <text evidence="48">The sequence shown here is derived from an EMBL/GenBank/DDBJ whole genome shotgun (WGS) entry which is preliminary data.</text>
</comment>
<keyword evidence="14" id="KW-0521">NADP</keyword>
<keyword evidence="7" id="KW-0963">Cytoplasm</keyword>
<comment type="similarity">
    <text evidence="29">Belongs to the short-chain dehydrogenases/reductases (SDR) family. 17-beta-HSD 3 subfamily.</text>
</comment>
<dbReference type="InterPro" id="IPR051019">
    <property type="entry name" value="VLCFA-Steroid_DH"/>
</dbReference>
<comment type="function">
    <text evidence="40">Dioxygenase that mediates demethylation of DNA and RNA containing 1-methyladenosine (m1A). Repairs alkylated DNA containing 1-methyladenosine (m1A) and 3-methylcytosine (m3C) by oxidative demethylation. Has a strong preference for single-stranded DNA. Able to process alkylated m3C within double-stranded regions via its interaction with ASCC3, which promotes DNA unwinding to generate single-stranded substrate needed for ALKBH3. Can repair exocyclic 3,N4-ethenocytosine adducs in single-stranded DNA. Also acts on RNA. Demethylates N(1)-methyladenosine (m1A) RNA, an epigenetic internal modification of messenger RNAs (mRNAs) highly enriched within 5'-untranslated regions (UTRs) and in the vicinity of start codons. Requires molecular oxygen, alpha-ketoglutarate and iron.</text>
</comment>
<keyword evidence="10" id="KW-0479">Metal-binding</keyword>
<dbReference type="GO" id="GO:1990930">
    <property type="term" value="F:mRNA N1-methyladenosine dioxygenase activity"/>
    <property type="evidence" value="ECO:0007669"/>
    <property type="project" value="UniProtKB-EC"/>
</dbReference>
<evidence type="ECO:0000256" key="38">
    <source>
        <dbReference type="ARBA" id="ARBA00052597"/>
    </source>
</evidence>
<evidence type="ECO:0000256" key="30">
    <source>
        <dbReference type="ARBA" id="ARBA00039105"/>
    </source>
</evidence>
<keyword evidence="22 46" id="KW-0472">Membrane</keyword>
<evidence type="ECO:0000256" key="19">
    <source>
        <dbReference type="ARBA" id="ARBA00023004"/>
    </source>
</evidence>
<dbReference type="Pfam" id="PF00106">
    <property type="entry name" value="adh_short"/>
    <property type="match status" value="1"/>
</dbReference>
<keyword evidence="23" id="KW-0234">DNA repair</keyword>
<keyword evidence="8" id="KW-0444">Lipid biosynthesis</keyword>
<dbReference type="OrthoDB" id="545910at2759"/>
<evidence type="ECO:0000256" key="44">
    <source>
        <dbReference type="ARBA" id="ARBA00071421"/>
    </source>
</evidence>
<dbReference type="FunFam" id="2.60.120.590:FF:000003">
    <property type="entry name" value="alpha-ketoglutarate-dependent dioxygenase alkB homolog 3"/>
    <property type="match status" value="1"/>
</dbReference>
<keyword evidence="13" id="KW-0832">Ubl conjugation</keyword>
<dbReference type="GO" id="GO:0005634">
    <property type="term" value="C:nucleus"/>
    <property type="evidence" value="ECO:0007669"/>
    <property type="project" value="UniProtKB-SubCell"/>
</dbReference>
<evidence type="ECO:0000256" key="20">
    <source>
        <dbReference type="ARBA" id="ARBA00023097"/>
    </source>
</evidence>
<dbReference type="PROSITE" id="PS00061">
    <property type="entry name" value="ADH_SHORT"/>
    <property type="match status" value="1"/>
</dbReference>
<dbReference type="InterPro" id="IPR002347">
    <property type="entry name" value="SDR_fam"/>
</dbReference>
<evidence type="ECO:0000256" key="40">
    <source>
        <dbReference type="ARBA" id="ARBA00054625"/>
    </source>
</evidence>
<dbReference type="EMBL" id="SWJQ01000356">
    <property type="protein sequence ID" value="TRZ15719.1"/>
    <property type="molecule type" value="Genomic_DNA"/>
</dbReference>
<dbReference type="GO" id="GO:0035516">
    <property type="term" value="F:broad specificity oxidative DNA demethylase activity"/>
    <property type="evidence" value="ECO:0007669"/>
    <property type="project" value="UniProtKB-EC"/>
</dbReference>
<keyword evidence="24" id="KW-0539">Nucleus</keyword>
<evidence type="ECO:0000256" key="3">
    <source>
        <dbReference type="ARBA" id="ARBA00004477"/>
    </source>
</evidence>
<comment type="pathway">
    <text evidence="28">Steroid biosynthesis; estrogen biosynthesis.</text>
</comment>
<gene>
    <name evidence="48" type="ORF">HGM15179_011379</name>
</gene>
<comment type="catalytic activity">
    <reaction evidence="36">
        <text>an N(1)-methyl-2'-deoxyadenosine in single-stranded DNA + 2-oxoglutarate + O2 = a 2'-deoxyadenosine in single-stranded DNA + formaldehyde + succinate + CO2 + H(+)</text>
        <dbReference type="Rhea" id="RHEA:70447"/>
        <dbReference type="Rhea" id="RHEA-COMP:17895"/>
        <dbReference type="Rhea" id="RHEA-COMP:17896"/>
        <dbReference type="ChEBI" id="CHEBI:15378"/>
        <dbReference type="ChEBI" id="CHEBI:15379"/>
        <dbReference type="ChEBI" id="CHEBI:16526"/>
        <dbReference type="ChEBI" id="CHEBI:16810"/>
        <dbReference type="ChEBI" id="CHEBI:16842"/>
        <dbReference type="ChEBI" id="CHEBI:30031"/>
        <dbReference type="ChEBI" id="CHEBI:90615"/>
        <dbReference type="ChEBI" id="CHEBI:139096"/>
    </reaction>
    <physiologicalReaction direction="left-to-right" evidence="36">
        <dbReference type="Rhea" id="RHEA:70448"/>
    </physiologicalReaction>
</comment>
<evidence type="ECO:0000256" key="18">
    <source>
        <dbReference type="ARBA" id="ARBA00023002"/>
    </source>
</evidence>
<dbReference type="GO" id="GO:0004303">
    <property type="term" value="F:estradiol 17-beta-dehydrogenase [NAD(P)+] activity"/>
    <property type="evidence" value="ECO:0007669"/>
    <property type="project" value="UniProtKB-EC"/>
</dbReference>
<keyword evidence="11" id="KW-0227">DNA damage</keyword>
<evidence type="ECO:0000313" key="48">
    <source>
        <dbReference type="EMBL" id="TRZ15719.1"/>
    </source>
</evidence>
<dbReference type="InterPro" id="IPR005123">
    <property type="entry name" value="Oxoglu/Fe-dep_dioxygenase_dom"/>
</dbReference>
<comment type="catalytic activity">
    <reaction evidence="32">
        <text>17beta-estradiol + NAD(+) = estrone + NADH + H(+)</text>
        <dbReference type="Rhea" id="RHEA:24612"/>
        <dbReference type="ChEBI" id="CHEBI:15378"/>
        <dbReference type="ChEBI" id="CHEBI:16469"/>
        <dbReference type="ChEBI" id="CHEBI:17263"/>
        <dbReference type="ChEBI" id="CHEBI:57540"/>
        <dbReference type="ChEBI" id="CHEBI:57945"/>
        <dbReference type="EC" id="1.1.1.62"/>
    </reaction>
</comment>
<comment type="catalytic activity">
    <reaction evidence="39">
        <text>a methylated nucleobase within DNA + 2-oxoglutarate + O2 = a nucleobase within DNA + formaldehyde + succinate + CO2</text>
        <dbReference type="Rhea" id="RHEA:30299"/>
        <dbReference type="Rhea" id="RHEA-COMP:12192"/>
        <dbReference type="Rhea" id="RHEA-COMP:12193"/>
        <dbReference type="ChEBI" id="CHEBI:15379"/>
        <dbReference type="ChEBI" id="CHEBI:16526"/>
        <dbReference type="ChEBI" id="CHEBI:16810"/>
        <dbReference type="ChEBI" id="CHEBI:16842"/>
        <dbReference type="ChEBI" id="CHEBI:30031"/>
        <dbReference type="ChEBI" id="CHEBI:32875"/>
        <dbReference type="ChEBI" id="CHEBI:64428"/>
        <dbReference type="EC" id="1.14.11.33"/>
    </reaction>
    <physiologicalReaction direction="left-to-right" evidence="39">
        <dbReference type="Rhea" id="RHEA:30300"/>
    </physiologicalReaction>
</comment>
<dbReference type="Proteomes" id="UP000796761">
    <property type="component" value="Unassembled WGS sequence"/>
</dbReference>
<keyword evidence="49" id="KW-1185">Reference proteome</keyword>
<evidence type="ECO:0000256" key="31">
    <source>
        <dbReference type="ARBA" id="ARBA00041250"/>
    </source>
</evidence>
<keyword evidence="20" id="KW-0558">Oxidation</keyword>
<evidence type="ECO:0000256" key="25">
    <source>
        <dbReference type="ARBA" id="ARBA00023278"/>
    </source>
</evidence>
<evidence type="ECO:0000256" key="2">
    <source>
        <dbReference type="ARBA" id="ARBA00004123"/>
    </source>
</evidence>
<evidence type="ECO:0000256" key="23">
    <source>
        <dbReference type="ARBA" id="ARBA00023204"/>
    </source>
</evidence>
<dbReference type="InterPro" id="IPR020904">
    <property type="entry name" value="Sc_DH/Rdtase_CS"/>
</dbReference>
<keyword evidence="18" id="KW-0560">Oxidoreductase</keyword>
<evidence type="ECO:0000256" key="10">
    <source>
        <dbReference type="ARBA" id="ARBA00022723"/>
    </source>
</evidence>
<evidence type="ECO:0000256" key="13">
    <source>
        <dbReference type="ARBA" id="ARBA00022843"/>
    </source>
</evidence>
<feature type="domain" description="Fe2OG dioxygenase" evidence="47">
    <location>
        <begin position="393"/>
        <end position="499"/>
    </location>
</feature>
<dbReference type="GO" id="GO:0046872">
    <property type="term" value="F:metal ion binding"/>
    <property type="evidence" value="ECO:0007669"/>
    <property type="project" value="UniProtKB-KW"/>
</dbReference>
<evidence type="ECO:0000256" key="16">
    <source>
        <dbReference type="ARBA" id="ARBA00022964"/>
    </source>
</evidence>
<evidence type="ECO:0000256" key="33">
    <source>
        <dbReference type="ARBA" id="ARBA00048906"/>
    </source>
</evidence>
<evidence type="ECO:0000256" key="39">
    <source>
        <dbReference type="ARBA" id="ARBA00053025"/>
    </source>
</evidence>
<dbReference type="PRINTS" id="PR00081">
    <property type="entry name" value="GDHRDH"/>
</dbReference>
<evidence type="ECO:0000256" key="41">
    <source>
        <dbReference type="ARBA" id="ARBA00064884"/>
    </source>
</evidence>
<comment type="catalytic activity">
    <reaction evidence="37">
        <text>an N(3)-methyl-2'-deoxycytidine in single-stranded DNA + 2-oxoglutarate + O2 = a 2'-deoxycytidine in single-stranded DNA + formaldehyde + succinate + CO2 + H(+)</text>
        <dbReference type="Rhea" id="RHEA:70435"/>
        <dbReference type="Rhea" id="RHEA-COMP:12846"/>
        <dbReference type="Rhea" id="RHEA-COMP:17894"/>
        <dbReference type="ChEBI" id="CHEBI:15378"/>
        <dbReference type="ChEBI" id="CHEBI:15379"/>
        <dbReference type="ChEBI" id="CHEBI:16526"/>
        <dbReference type="ChEBI" id="CHEBI:16810"/>
        <dbReference type="ChEBI" id="CHEBI:16842"/>
        <dbReference type="ChEBI" id="CHEBI:30031"/>
        <dbReference type="ChEBI" id="CHEBI:85452"/>
        <dbReference type="ChEBI" id="CHEBI:139075"/>
    </reaction>
    <physiologicalReaction direction="left-to-right" evidence="37">
        <dbReference type="Rhea" id="RHEA:70436"/>
    </physiologicalReaction>
</comment>
<comment type="catalytic activity">
    <reaction evidence="38">
        <text>a 3,N(4)-etheno-2'-deoxycytidine in single-stranded DNA + 2-oxoglutarate + O2 + H2O = a 2'-deoxycytidine in single-stranded DNA + glyoxal + succinate + CO2</text>
        <dbReference type="Rhea" id="RHEA:70471"/>
        <dbReference type="Rhea" id="RHEA-COMP:12846"/>
        <dbReference type="Rhea" id="RHEA-COMP:17906"/>
        <dbReference type="ChEBI" id="CHEBI:15377"/>
        <dbReference type="ChEBI" id="CHEBI:15379"/>
        <dbReference type="ChEBI" id="CHEBI:16526"/>
        <dbReference type="ChEBI" id="CHEBI:16810"/>
        <dbReference type="ChEBI" id="CHEBI:30031"/>
        <dbReference type="ChEBI" id="CHEBI:34779"/>
        <dbReference type="ChEBI" id="CHEBI:85452"/>
        <dbReference type="ChEBI" id="CHEBI:189585"/>
    </reaction>
    <physiologicalReaction direction="left-to-right" evidence="38">
        <dbReference type="Rhea" id="RHEA:70472"/>
    </physiologicalReaction>
</comment>
<comment type="function">
    <text evidence="27">Catalyzes the second of the four reactions of the long-chain fatty acids elongation cycle. This endoplasmic reticulum-bound enzymatic process, allows the addition of two carbons to the chain of long- and very long-chain fatty acids/VLCFAs per cycle. This enzyme has a 3-ketoacyl-CoA reductase activity, reducing 3-ketoacyl-CoA to 3-hydroxyacyl-CoA, within each cycle of fatty acid elongation. Thereby, it may participate in the production of VLCFAs of different chain lengths that are involved in multiple biological processes as precursors of membrane lipids and lipid mediators. May also catalyze the transformation of estrone (E1) into estradiol (E2) and play a role in estrogen formation.</text>
</comment>
<protein>
    <recommendedName>
        <fullName evidence="44">Alpha-ketoglutarate-dependent dioxygenase alkB homolog 3</fullName>
        <ecNumber evidence="30">1.1.1.330</ecNumber>
        <ecNumber evidence="26">1.1.1.62</ecNumber>
        <ecNumber evidence="43">1.14.11.33</ecNumber>
        <ecNumber evidence="42">1.14.11.54</ecNumber>
    </recommendedName>
    <alternativeName>
        <fullName evidence="31">3-ketoacyl-CoA reductase</fullName>
    </alternativeName>
    <alternativeName>
        <fullName evidence="45">Alkylated DNA repair protein alkB homolog 3</fullName>
    </alternativeName>
</protein>
<dbReference type="PANTHER" id="PTHR43899:SF14">
    <property type="entry name" value="VERY-LONG-CHAIN 3-OXOACYL-COA REDUCTASE"/>
    <property type="match status" value="1"/>
</dbReference>
<accession>A0A8K1GBP7</accession>
<dbReference type="Gene3D" id="3.40.50.720">
    <property type="entry name" value="NAD(P)-binding Rossmann-like Domain"/>
    <property type="match status" value="1"/>
</dbReference>
<comment type="pathway">
    <text evidence="5">Lipid metabolism; fatty acid biosynthesis.</text>
</comment>
<comment type="catalytic activity">
    <reaction evidence="34">
        <text>a very-long-chain (3R)-3-hydroxyacyl-CoA + NADP(+) = a very-long-chain 3-oxoacyl-CoA + NADPH + H(+)</text>
        <dbReference type="Rhea" id="RHEA:48680"/>
        <dbReference type="ChEBI" id="CHEBI:15378"/>
        <dbReference type="ChEBI" id="CHEBI:57783"/>
        <dbReference type="ChEBI" id="CHEBI:58349"/>
        <dbReference type="ChEBI" id="CHEBI:85440"/>
        <dbReference type="ChEBI" id="CHEBI:90725"/>
        <dbReference type="EC" id="1.1.1.330"/>
    </reaction>
</comment>
<comment type="catalytic activity">
    <reaction evidence="35">
        <text>an N(1)-methyladenosine in mRNA + 2-oxoglutarate + O2 = an adenosine in mRNA + formaldehyde + succinate + CO2</text>
        <dbReference type="Rhea" id="RHEA:49516"/>
        <dbReference type="Rhea" id="RHEA-COMP:12414"/>
        <dbReference type="Rhea" id="RHEA-COMP:12415"/>
        <dbReference type="ChEBI" id="CHEBI:15379"/>
        <dbReference type="ChEBI" id="CHEBI:16526"/>
        <dbReference type="ChEBI" id="CHEBI:16810"/>
        <dbReference type="ChEBI" id="CHEBI:16842"/>
        <dbReference type="ChEBI" id="CHEBI:30031"/>
        <dbReference type="ChEBI" id="CHEBI:74411"/>
        <dbReference type="ChEBI" id="CHEBI:74491"/>
        <dbReference type="EC" id="1.14.11.54"/>
    </reaction>
</comment>
<evidence type="ECO:0000256" key="5">
    <source>
        <dbReference type="ARBA" id="ARBA00005194"/>
    </source>
</evidence>
<evidence type="ECO:0000256" key="32">
    <source>
        <dbReference type="ARBA" id="ARBA00048022"/>
    </source>
</evidence>
<evidence type="ECO:0000256" key="43">
    <source>
        <dbReference type="ARBA" id="ARBA00066725"/>
    </source>
</evidence>
<dbReference type="InterPro" id="IPR027450">
    <property type="entry name" value="AlkB-like"/>
</dbReference>
<dbReference type="PRINTS" id="PR00080">
    <property type="entry name" value="SDRFAMILY"/>
</dbReference>
<dbReference type="AlphaFoldDB" id="A0A8K1GBP7"/>
<keyword evidence="25" id="KW-0379">Hydroxylation</keyword>
<evidence type="ECO:0000256" key="8">
    <source>
        <dbReference type="ARBA" id="ARBA00022516"/>
    </source>
</evidence>
<dbReference type="PANTHER" id="PTHR43899">
    <property type="entry name" value="RH59310P"/>
    <property type="match status" value="1"/>
</dbReference>
<evidence type="ECO:0000313" key="49">
    <source>
        <dbReference type="Proteomes" id="UP000796761"/>
    </source>
</evidence>
<keyword evidence="12" id="KW-0256">Endoplasmic reticulum</keyword>
<evidence type="ECO:0000256" key="28">
    <source>
        <dbReference type="ARBA" id="ARBA00037929"/>
    </source>
</evidence>
<comment type="subcellular location">
    <subcellularLocation>
        <location evidence="4">Cytoplasm</location>
    </subcellularLocation>
    <subcellularLocation>
        <location evidence="3">Endoplasmic reticulum membrane</location>
        <topology evidence="3">Multi-pass membrane protein</topology>
    </subcellularLocation>
    <subcellularLocation>
        <location evidence="2">Nucleus</location>
    </subcellularLocation>
</comment>
<keyword evidence="16" id="KW-0223">Dioxygenase</keyword>
<sequence>MVAPAALPAAGLFYWVGALGALYAAALASYRLLTGLRVWVLGSGAAAVGPALGAWAVVTGATDGIGKAYAEELARRGMKVVLISRSKEKLDQVSTEIKEKYKVETKIIVADFGAREDIYNGIKAGLEGLEIGVLVNNVGMSYAYPEYFIDIPELEKTIDNMISINITSVCKMTRLVLPGMLERSKGIILNIASASGMCPTPLLTLYSATKAFVDYFSRGLHAEYKSKGIIVQSVLPYYVATKMSKIRKATLDKPSPETYVRAALGTVGLQSRTNGYLPHALMVERRVPEAGVIDKPGVYELSKGPTGISRIHLIPGFIDSEQADWMFEQLLQDIPWGQRTHIRQEVSFEEPRLTSWYGELPYTYSRITMQPNPNWHPLLTMLKERIEEFTGYTFNSLLCNLYRNEKDSVDWHSDDEPSLGKNPVIASLSFGATRTFEMRKKPSPEEDGDYTYVERVKIPLDHGALLVMEGATQEDWQHRVPKEYHSRDERINLTFRIIYPEPGGVWK</sequence>
<evidence type="ECO:0000256" key="24">
    <source>
        <dbReference type="ARBA" id="ARBA00023242"/>
    </source>
</evidence>
<evidence type="ECO:0000256" key="22">
    <source>
        <dbReference type="ARBA" id="ARBA00023136"/>
    </source>
</evidence>
<dbReference type="Gene3D" id="2.60.120.590">
    <property type="entry name" value="Alpha-ketoglutarate-dependent dioxygenase AlkB-like"/>
    <property type="match status" value="1"/>
</dbReference>
<proteinExistence type="inferred from homology"/>
<evidence type="ECO:0000256" key="26">
    <source>
        <dbReference type="ARBA" id="ARBA00024072"/>
    </source>
</evidence>
<name>A0A8K1GBP7_9PASS</name>
<evidence type="ECO:0000256" key="11">
    <source>
        <dbReference type="ARBA" id="ARBA00022763"/>
    </source>
</evidence>
<dbReference type="GO" id="GO:0006281">
    <property type="term" value="P:DNA repair"/>
    <property type="evidence" value="ECO:0007669"/>
    <property type="project" value="UniProtKB-KW"/>
</dbReference>
<dbReference type="Pfam" id="PF13532">
    <property type="entry name" value="2OG-FeII_Oxy_2"/>
    <property type="match status" value="1"/>
</dbReference>
<evidence type="ECO:0000256" key="1">
    <source>
        <dbReference type="ARBA" id="ARBA00001954"/>
    </source>
</evidence>
<keyword evidence="19" id="KW-0408">Iron</keyword>
<evidence type="ECO:0000256" key="42">
    <source>
        <dbReference type="ARBA" id="ARBA00066588"/>
    </source>
</evidence>
<evidence type="ECO:0000256" key="27">
    <source>
        <dbReference type="ARBA" id="ARBA00037337"/>
    </source>
</evidence>
<evidence type="ECO:0000256" key="12">
    <source>
        <dbReference type="ARBA" id="ARBA00022824"/>
    </source>
</evidence>
<evidence type="ECO:0000259" key="47">
    <source>
        <dbReference type="PROSITE" id="PS51471"/>
    </source>
</evidence>
<keyword evidence="21" id="KW-0443">Lipid metabolism</keyword>
<dbReference type="GO" id="GO:0006694">
    <property type="term" value="P:steroid biosynthetic process"/>
    <property type="evidence" value="ECO:0007669"/>
    <property type="project" value="UniProtKB-KW"/>
</dbReference>
<evidence type="ECO:0000256" key="4">
    <source>
        <dbReference type="ARBA" id="ARBA00004496"/>
    </source>
</evidence>
<dbReference type="SUPFAM" id="SSF51735">
    <property type="entry name" value="NAD(P)-binding Rossmann-fold domains"/>
    <property type="match status" value="1"/>
</dbReference>
<dbReference type="EC" id="1.14.11.33" evidence="43"/>
<dbReference type="EC" id="1.14.11.54" evidence="42"/>
<dbReference type="InterPro" id="IPR036291">
    <property type="entry name" value="NAD(P)-bd_dom_sf"/>
</dbReference>
<dbReference type="GO" id="GO:0005789">
    <property type="term" value="C:endoplasmic reticulum membrane"/>
    <property type="evidence" value="ECO:0007669"/>
    <property type="project" value="UniProtKB-SubCell"/>
</dbReference>
<comment type="similarity">
    <text evidence="6">Belongs to the alkB family.</text>
</comment>
<dbReference type="CDD" id="cd05356">
    <property type="entry name" value="17beta-HSD1_like_SDR_c"/>
    <property type="match status" value="1"/>
</dbReference>
<feature type="transmembrane region" description="Helical" evidence="46">
    <location>
        <begin position="12"/>
        <end position="33"/>
    </location>
</feature>
<evidence type="ECO:0000256" key="29">
    <source>
        <dbReference type="ARBA" id="ARBA00038261"/>
    </source>
</evidence>
<keyword evidence="15" id="KW-0752">Steroid biosynthesis</keyword>